<feature type="domain" description="Putative zinc-ribbon" evidence="2">
    <location>
        <begin position="113"/>
        <end position="135"/>
    </location>
</feature>
<keyword evidence="1" id="KW-0812">Transmembrane</keyword>
<dbReference type="InterPro" id="IPR059113">
    <property type="entry name" value="Znf_ribbon"/>
</dbReference>
<proteinExistence type="predicted"/>
<dbReference type="EMBL" id="VSSQ01001257">
    <property type="protein sequence ID" value="MPM06724.1"/>
    <property type="molecule type" value="Genomic_DNA"/>
</dbReference>
<organism evidence="3">
    <name type="scientific">bioreactor metagenome</name>
    <dbReference type="NCBI Taxonomy" id="1076179"/>
    <lineage>
        <taxon>unclassified sequences</taxon>
        <taxon>metagenomes</taxon>
        <taxon>ecological metagenomes</taxon>
    </lineage>
</organism>
<keyword evidence="1" id="KW-1133">Transmembrane helix</keyword>
<comment type="caution">
    <text evidence="3">The sequence shown here is derived from an EMBL/GenBank/DDBJ whole genome shotgun (WGS) entry which is preliminary data.</text>
</comment>
<dbReference type="Pfam" id="PF13248">
    <property type="entry name" value="Zn_ribbon_3"/>
    <property type="match status" value="1"/>
</dbReference>
<reference evidence="3" key="1">
    <citation type="submission" date="2019-08" db="EMBL/GenBank/DDBJ databases">
        <authorList>
            <person name="Kucharzyk K."/>
            <person name="Murdoch R.W."/>
            <person name="Higgins S."/>
            <person name="Loffler F."/>
        </authorList>
    </citation>
    <scope>NUCLEOTIDE SEQUENCE</scope>
</reference>
<evidence type="ECO:0000259" key="2">
    <source>
        <dbReference type="Pfam" id="PF13248"/>
    </source>
</evidence>
<protein>
    <recommendedName>
        <fullName evidence="2">Putative zinc-ribbon domain-containing protein</fullName>
    </recommendedName>
</protein>
<accession>A0A644WXG9</accession>
<evidence type="ECO:0000256" key="1">
    <source>
        <dbReference type="SAM" id="Phobius"/>
    </source>
</evidence>
<evidence type="ECO:0000313" key="3">
    <source>
        <dbReference type="EMBL" id="MPM06724.1"/>
    </source>
</evidence>
<sequence length="146" mass="16187">MNSIGIFIAACISYLQVIDDFLPDLKDSKRLSVFFGIGFVVYGFLISVSLGTIFLGGVVGSILGVLHNFIMEAKKAQSVHVPQLSEEIESNQEMKFVPSALDIPTEDVQRTYFCPNCGNPLKSEDKFCSSCGNKIDPEIFQRKRLN</sequence>
<keyword evidence="1" id="KW-0472">Membrane</keyword>
<feature type="transmembrane region" description="Helical" evidence="1">
    <location>
        <begin position="33"/>
        <end position="66"/>
    </location>
</feature>
<gene>
    <name evidence="3" type="ORF">SDC9_53027</name>
</gene>
<dbReference type="AlphaFoldDB" id="A0A644WXG9"/>
<name>A0A644WXG9_9ZZZZ</name>